<dbReference type="Proteomes" id="UP000016930">
    <property type="component" value="Unassembled WGS sequence"/>
</dbReference>
<evidence type="ECO:0000256" key="2">
    <source>
        <dbReference type="ARBA" id="ARBA00022679"/>
    </source>
</evidence>
<keyword evidence="8" id="KW-1185">Reference proteome</keyword>
<protein>
    <recommendedName>
        <fullName evidence="6">Protein kinase domain-containing protein</fullName>
    </recommendedName>
</protein>
<accession>M2PEE9</accession>
<keyword evidence="4" id="KW-0418">Kinase</keyword>
<keyword evidence="3" id="KW-0547">Nucleotide-binding</keyword>
<evidence type="ECO:0000256" key="5">
    <source>
        <dbReference type="ARBA" id="ARBA00022840"/>
    </source>
</evidence>
<dbReference type="GO" id="GO:0004674">
    <property type="term" value="F:protein serine/threonine kinase activity"/>
    <property type="evidence" value="ECO:0007669"/>
    <property type="project" value="UniProtKB-KW"/>
</dbReference>
<keyword evidence="5" id="KW-0067">ATP-binding</keyword>
<dbReference type="STRING" id="914234.M2PEE9"/>
<evidence type="ECO:0000256" key="1">
    <source>
        <dbReference type="ARBA" id="ARBA00022527"/>
    </source>
</evidence>
<evidence type="ECO:0000256" key="3">
    <source>
        <dbReference type="ARBA" id="ARBA00022741"/>
    </source>
</evidence>
<evidence type="ECO:0000259" key="6">
    <source>
        <dbReference type="PROSITE" id="PS50011"/>
    </source>
</evidence>
<name>M2PEE9_CERS8</name>
<dbReference type="SUPFAM" id="SSF56112">
    <property type="entry name" value="Protein kinase-like (PK-like)"/>
    <property type="match status" value="1"/>
</dbReference>
<dbReference type="HOGENOM" id="CLU_1283117_0_0_1"/>
<feature type="domain" description="Protein kinase" evidence="6">
    <location>
        <begin position="1"/>
        <end position="215"/>
    </location>
</feature>
<evidence type="ECO:0000313" key="8">
    <source>
        <dbReference type="Proteomes" id="UP000016930"/>
    </source>
</evidence>
<dbReference type="InterPro" id="IPR011009">
    <property type="entry name" value="Kinase-like_dom_sf"/>
</dbReference>
<keyword evidence="1" id="KW-0723">Serine/threonine-protein kinase</keyword>
<dbReference type="Gene3D" id="1.10.510.10">
    <property type="entry name" value="Transferase(Phosphotransferase) domain 1"/>
    <property type="match status" value="1"/>
</dbReference>
<dbReference type="InterPro" id="IPR008271">
    <property type="entry name" value="Ser/Thr_kinase_AS"/>
</dbReference>
<dbReference type="PROSITE" id="PS00108">
    <property type="entry name" value="PROTEIN_KINASE_ST"/>
    <property type="match status" value="1"/>
</dbReference>
<dbReference type="GO" id="GO:0005524">
    <property type="term" value="F:ATP binding"/>
    <property type="evidence" value="ECO:0007669"/>
    <property type="project" value="UniProtKB-KW"/>
</dbReference>
<evidence type="ECO:0000256" key="4">
    <source>
        <dbReference type="ARBA" id="ARBA00022777"/>
    </source>
</evidence>
<dbReference type="InterPro" id="IPR000719">
    <property type="entry name" value="Prot_kinase_dom"/>
</dbReference>
<dbReference type="EMBL" id="KB445803">
    <property type="protein sequence ID" value="EMD34249.1"/>
    <property type="molecule type" value="Genomic_DNA"/>
</dbReference>
<gene>
    <name evidence="7" type="ORF">CERSUDRAFT_140615</name>
</gene>
<evidence type="ECO:0000313" key="7">
    <source>
        <dbReference type="EMBL" id="EMD34249.1"/>
    </source>
</evidence>
<dbReference type="GO" id="GO:0005634">
    <property type="term" value="C:nucleus"/>
    <property type="evidence" value="ECO:0007669"/>
    <property type="project" value="TreeGrafter"/>
</dbReference>
<organism evidence="7 8">
    <name type="scientific">Ceriporiopsis subvermispora (strain B)</name>
    <name type="common">White-rot fungus</name>
    <name type="synonym">Gelatoporia subvermispora</name>
    <dbReference type="NCBI Taxonomy" id="914234"/>
    <lineage>
        <taxon>Eukaryota</taxon>
        <taxon>Fungi</taxon>
        <taxon>Dikarya</taxon>
        <taxon>Basidiomycota</taxon>
        <taxon>Agaricomycotina</taxon>
        <taxon>Agaricomycetes</taxon>
        <taxon>Polyporales</taxon>
        <taxon>Gelatoporiaceae</taxon>
        <taxon>Gelatoporia</taxon>
    </lineage>
</organism>
<reference evidence="7 8" key="1">
    <citation type="journal article" date="2012" name="Proc. Natl. Acad. Sci. U.S.A.">
        <title>Comparative genomics of Ceriporiopsis subvermispora and Phanerochaete chrysosporium provide insight into selective ligninolysis.</title>
        <authorList>
            <person name="Fernandez-Fueyo E."/>
            <person name="Ruiz-Duenas F.J."/>
            <person name="Ferreira P."/>
            <person name="Floudas D."/>
            <person name="Hibbett D.S."/>
            <person name="Canessa P."/>
            <person name="Larrondo L.F."/>
            <person name="James T.Y."/>
            <person name="Seelenfreund D."/>
            <person name="Lobos S."/>
            <person name="Polanco R."/>
            <person name="Tello M."/>
            <person name="Honda Y."/>
            <person name="Watanabe T."/>
            <person name="Watanabe T."/>
            <person name="Ryu J.S."/>
            <person name="Kubicek C.P."/>
            <person name="Schmoll M."/>
            <person name="Gaskell J."/>
            <person name="Hammel K.E."/>
            <person name="St John F.J."/>
            <person name="Vanden Wymelenberg A."/>
            <person name="Sabat G."/>
            <person name="Splinter BonDurant S."/>
            <person name="Syed K."/>
            <person name="Yadav J.S."/>
            <person name="Doddapaneni H."/>
            <person name="Subramanian V."/>
            <person name="Lavin J.L."/>
            <person name="Oguiza J.A."/>
            <person name="Perez G."/>
            <person name="Pisabarro A.G."/>
            <person name="Ramirez L."/>
            <person name="Santoyo F."/>
            <person name="Master E."/>
            <person name="Coutinho P.M."/>
            <person name="Henrissat B."/>
            <person name="Lombard V."/>
            <person name="Magnuson J.K."/>
            <person name="Kuees U."/>
            <person name="Hori C."/>
            <person name="Igarashi K."/>
            <person name="Samejima M."/>
            <person name="Held B.W."/>
            <person name="Barry K.W."/>
            <person name="LaButti K.M."/>
            <person name="Lapidus A."/>
            <person name="Lindquist E.A."/>
            <person name="Lucas S.M."/>
            <person name="Riley R."/>
            <person name="Salamov A.A."/>
            <person name="Hoffmeister D."/>
            <person name="Schwenk D."/>
            <person name="Hadar Y."/>
            <person name="Yarden O."/>
            <person name="de Vries R.P."/>
            <person name="Wiebenga A."/>
            <person name="Stenlid J."/>
            <person name="Eastwood D."/>
            <person name="Grigoriev I.V."/>
            <person name="Berka R.M."/>
            <person name="Blanchette R.A."/>
            <person name="Kersten P."/>
            <person name="Martinez A.T."/>
            <person name="Vicuna R."/>
            <person name="Cullen D."/>
        </authorList>
    </citation>
    <scope>NUCLEOTIDE SEQUENCE [LARGE SCALE GENOMIC DNA]</scope>
    <source>
        <strain evidence="7 8">B</strain>
    </source>
</reference>
<dbReference type="SMART" id="SM00220">
    <property type="entry name" value="S_TKc"/>
    <property type="match status" value="1"/>
</dbReference>
<dbReference type="Pfam" id="PF00069">
    <property type="entry name" value="Pkinase"/>
    <property type="match status" value="1"/>
</dbReference>
<keyword evidence="2" id="KW-0808">Transferase</keyword>
<dbReference type="AlphaFoldDB" id="M2PEE9"/>
<proteinExistence type="predicted"/>
<dbReference type="PROSITE" id="PS50011">
    <property type="entry name" value="PROTEIN_KINASE_DOM"/>
    <property type="match status" value="1"/>
</dbReference>
<dbReference type="PANTHER" id="PTHR24345">
    <property type="entry name" value="SERINE/THREONINE-PROTEIN KINASE PLK"/>
    <property type="match status" value="1"/>
</dbReference>
<sequence length="215" mass="24700">MGARDYLVREKEILQRISDDRAPCLVSLVESWDDDQYIYHVMRLYPQTLRGRMSRQSEAPITDSQIKFHLAEIVIGLHWLHSHGIMHRDLKPDNILLTPDGFVEVGDFGLSRCAPPGVNAKYWTVENDFAGSPGYYAPEVVSGSGRYDSKSDIFSLGLIFLEMLTRRDAPYFRCTSVTQQLKNMRKRYSDDFFSSPDVVVSDDRARDLMLRVSRV</sequence>
<dbReference type="PANTHER" id="PTHR24345:SF91">
    <property type="entry name" value="SERINE_THREONINE-PROTEIN KINASE PLK4"/>
    <property type="match status" value="1"/>
</dbReference>
<dbReference type="CDD" id="cd00180">
    <property type="entry name" value="PKc"/>
    <property type="match status" value="1"/>
</dbReference>
<dbReference type="OrthoDB" id="1668230at2759"/>